<dbReference type="EMBL" id="JSFK01000057">
    <property type="protein sequence ID" value="KHA69883.1"/>
    <property type="molecule type" value="Genomic_DNA"/>
</dbReference>
<protein>
    <submittedName>
        <fullName evidence="3">Uncharacterized protein</fullName>
    </submittedName>
</protein>
<dbReference type="PATRIC" id="fig|587753.9.peg.5240"/>
<proteinExistence type="predicted"/>
<feature type="compositionally biased region" description="Polar residues" evidence="2">
    <location>
        <begin position="1"/>
        <end position="11"/>
    </location>
</feature>
<evidence type="ECO:0000256" key="1">
    <source>
        <dbReference type="SAM" id="Coils"/>
    </source>
</evidence>
<organism evidence="3 4">
    <name type="scientific">Pseudomonas chlororaphis</name>
    <dbReference type="NCBI Taxonomy" id="587753"/>
    <lineage>
        <taxon>Bacteria</taxon>
        <taxon>Pseudomonadati</taxon>
        <taxon>Pseudomonadota</taxon>
        <taxon>Gammaproteobacteria</taxon>
        <taxon>Pseudomonadales</taxon>
        <taxon>Pseudomonadaceae</taxon>
        <taxon>Pseudomonas</taxon>
    </lineage>
</organism>
<dbReference type="Proteomes" id="UP000030564">
    <property type="component" value="Unassembled WGS sequence"/>
</dbReference>
<comment type="caution">
    <text evidence="3">The sequence shown here is derived from an EMBL/GenBank/DDBJ whole genome shotgun (WGS) entry which is preliminary data.</text>
</comment>
<feature type="coiled-coil region" evidence="1">
    <location>
        <begin position="156"/>
        <end position="183"/>
    </location>
</feature>
<feature type="region of interest" description="Disordered" evidence="2">
    <location>
        <begin position="1"/>
        <end position="32"/>
    </location>
</feature>
<name>A0A0A6D1Y3_9PSED</name>
<sequence>MTGTSEQASTPEQPPVVIPADPPKSSADLETFCKDKKPGCSSSYDDIIYVTGQRRFWLLPKRASEKLKESVNLLKQKTVDADKATRMSNIADAGLMDYFLTPGPEAFLEADDRSSYLASKSAIPEDTAKKAQCRKDWDAAKAKGDSDATMHAEREMFAAQQRIDKNKKNMEALEKVSDTAAEKLGYKRENGVFYTPRALKAREAIDKYIKERDKAKAHGYKMFDPGSKKIASAWEHLKDYKALHKKLIETGEIDEKKLKGVQINILALKDLMSPYINAIVELAECGVAVPEFALSPDDQYAGTEDFQAFIELTNKRDELEKKIEARYSQWVSATGGKSAPPGVLFVSLQKQWYDLNTEAERIQTTAEARVRALKPPRLFLWDAESYKPKPLERLAKTNIPLRELSSASSTTILNHISLKQLAQASGNAFKDQLKELKSSLPKSIAKEADDDRVFSDWLDQEGALQFDEKGPWFDEHGLFLPEKFFAALEAKGYRVESIKAEAKRKSWGENLKAMVFEDKQLRNLMLFDNSPQAQLVRCLLPEGANLLTEVKMEGPTVKSGSPQLANVEVALDVAAWRGEVTLLKFEYPKRVKAEPWTAQYTAHDGSIRSVNFGKLSLDLEAKAWGFAGASLMLSRDLTLDQKTGYTSLVGVDLAEKSGDLAKYEVFAGAQAGCKVTGKLFWCPPPSVLPPAPVPNRVLANQWRPLAKLEVEMAVALGAGISGDMHLRMQNGRLLLSIKGSLVWGAGVKGYLTFEVGYDSIVALTELVRQEMAANQYKDLDWVDKEASAYMEKLSFLGATGIDVVFAYVRGYAIVKEIFDALTEGDRGGQIAYSLAIAENQKIMQDWVYNLLPQALGPLLLALSTPPKPLTVEDDEKEKENFNEDEVHLLQQQSIERCLGWISSKPDANQQFEEAIIRMNRDGARPEQAGLSYCKNKAKLDLFMAERVLGLDQTNNAMRSRYRDRVSKLGIRLNKHCDYSTTYTGPAFAPVQGLKANYKGPNID</sequence>
<keyword evidence="1" id="KW-0175">Coiled coil</keyword>
<accession>A0A0A6D1Y3</accession>
<feature type="compositionally biased region" description="Pro residues" evidence="2">
    <location>
        <begin position="12"/>
        <end position="22"/>
    </location>
</feature>
<reference evidence="3 4" key="1">
    <citation type="submission" date="2014-10" db="EMBL/GenBank/DDBJ databases">
        <title>Draft genome sequence of Pseudomonas chlororaphis EA105.</title>
        <authorList>
            <person name="McCully L.M."/>
            <person name="Bitzer A.S."/>
            <person name="Spence C."/>
            <person name="Bais H."/>
            <person name="Silby M.W."/>
        </authorList>
    </citation>
    <scope>NUCLEOTIDE SEQUENCE [LARGE SCALE GENOMIC DNA]</scope>
    <source>
        <strain evidence="3 4">EA105</strain>
    </source>
</reference>
<dbReference type="AlphaFoldDB" id="A0A0A6D1Y3"/>
<gene>
    <name evidence="3" type="ORF">NZ35_28405</name>
</gene>
<evidence type="ECO:0000256" key="2">
    <source>
        <dbReference type="SAM" id="MobiDB-lite"/>
    </source>
</evidence>
<evidence type="ECO:0000313" key="3">
    <source>
        <dbReference type="EMBL" id="KHA69883.1"/>
    </source>
</evidence>
<dbReference type="OrthoDB" id="6172510at2"/>
<evidence type="ECO:0000313" key="4">
    <source>
        <dbReference type="Proteomes" id="UP000030564"/>
    </source>
</evidence>